<evidence type="ECO:0000256" key="2">
    <source>
        <dbReference type="SAM" id="SignalP"/>
    </source>
</evidence>
<feature type="signal peptide" evidence="2">
    <location>
        <begin position="1"/>
        <end position="23"/>
    </location>
</feature>
<evidence type="ECO:0000256" key="1">
    <source>
        <dbReference type="SAM" id="Phobius"/>
    </source>
</evidence>
<gene>
    <name evidence="3" type="ORF">LMG22037_00355</name>
</gene>
<dbReference type="Proteomes" id="UP000494249">
    <property type="component" value="Unassembled WGS sequence"/>
</dbReference>
<feature type="transmembrane region" description="Helical" evidence="1">
    <location>
        <begin position="157"/>
        <end position="179"/>
    </location>
</feature>
<reference evidence="3 4" key="1">
    <citation type="submission" date="2020-04" db="EMBL/GenBank/DDBJ databases">
        <authorList>
            <person name="De Canck E."/>
        </authorList>
    </citation>
    <scope>NUCLEOTIDE SEQUENCE [LARGE SCALE GENOMIC DNA]</scope>
    <source>
        <strain evidence="3 4">LMG 22037</strain>
    </source>
</reference>
<dbReference type="RefSeq" id="WP_035480289.1">
    <property type="nucleotide sequence ID" value="NZ_CADFGL010000001.1"/>
</dbReference>
<feature type="transmembrane region" description="Helical" evidence="1">
    <location>
        <begin position="200"/>
        <end position="219"/>
    </location>
</feature>
<keyword evidence="1" id="KW-1133">Transmembrane helix</keyword>
<accession>A0A6J4ZXI5</accession>
<feature type="chain" id="PRO_5026866513" evidence="2">
    <location>
        <begin position="24"/>
        <end position="324"/>
    </location>
</feature>
<keyword evidence="1" id="KW-0812">Transmembrane</keyword>
<feature type="transmembrane region" description="Helical" evidence="1">
    <location>
        <begin position="231"/>
        <end position="251"/>
    </location>
</feature>
<proteinExistence type="predicted"/>
<evidence type="ECO:0000313" key="4">
    <source>
        <dbReference type="Proteomes" id="UP000494249"/>
    </source>
</evidence>
<evidence type="ECO:0000313" key="3">
    <source>
        <dbReference type="EMBL" id="CAB3641843.1"/>
    </source>
</evidence>
<keyword evidence="2" id="KW-0732">Signal</keyword>
<organism evidence="3 4">
    <name type="scientific">Paraburkholderia phenoliruptrix</name>
    <dbReference type="NCBI Taxonomy" id="252970"/>
    <lineage>
        <taxon>Bacteria</taxon>
        <taxon>Pseudomonadati</taxon>
        <taxon>Pseudomonadota</taxon>
        <taxon>Betaproteobacteria</taxon>
        <taxon>Burkholderiales</taxon>
        <taxon>Burkholderiaceae</taxon>
        <taxon>Paraburkholderia</taxon>
    </lineage>
</organism>
<feature type="transmembrane region" description="Helical" evidence="1">
    <location>
        <begin position="301"/>
        <end position="319"/>
    </location>
</feature>
<sequence>MGTHRILGMLCTAAGAAALTALAANSATTNRRIYGATRIPPPGSTEVLPQPAPVAETHVEAARRFNHSSALLAFSVLTDSAMEHYRGSFDNPAMYTPLVSASLSLIAGLHGGADRRQQTHHVRHAIYRSAAAAGIAGTGFHFYNVMKRPGGWSWNNLFHAAPLGAPIALLLSGALGAVAERLRDEPVHEPQLLGMPAGRALGLLVAVGLFGTVGEAALLHFRGSFQHRAMYAPVSVPPVAAALLAHAALAVPRERWFTRLWLRITTALGFAGAAFHARGIARRQGGWHNWSQNLFAGPPLPAPPSFSALALAGLAALRLRKTEK</sequence>
<dbReference type="EMBL" id="CADIKB010000001">
    <property type="protein sequence ID" value="CAB3641843.1"/>
    <property type="molecule type" value="Genomic_DNA"/>
</dbReference>
<protein>
    <submittedName>
        <fullName evidence="3">Uncharacterized protein</fullName>
    </submittedName>
</protein>
<dbReference type="AlphaFoldDB" id="A0A6J4ZXI5"/>
<keyword evidence="1" id="KW-0472">Membrane</keyword>
<feature type="transmembrane region" description="Helical" evidence="1">
    <location>
        <begin position="260"/>
        <end position="281"/>
    </location>
</feature>
<name>A0A6J4ZXI5_9BURK</name>
<feature type="transmembrane region" description="Helical" evidence="1">
    <location>
        <begin position="125"/>
        <end position="145"/>
    </location>
</feature>